<protein>
    <submittedName>
        <fullName evidence="1">Uncharacterized protein</fullName>
    </submittedName>
</protein>
<proteinExistence type="predicted"/>
<name>E4MQ28_CAPOC</name>
<reference evidence="1 2" key="1">
    <citation type="submission" date="2010-10" db="EMBL/GenBank/DDBJ databases">
        <authorList>
            <person name="Muzny D."/>
            <person name="Qin X."/>
            <person name="Deng J."/>
            <person name="Jiang H."/>
            <person name="Liu Y."/>
            <person name="Qu J."/>
            <person name="Song X.-Z."/>
            <person name="Zhang L."/>
            <person name="Thornton R."/>
            <person name="Coyle M."/>
            <person name="Francisco L."/>
            <person name="Jackson L."/>
            <person name="Javaid M."/>
            <person name="Korchina V."/>
            <person name="Kovar C."/>
            <person name="Mata R."/>
            <person name="Mathew T."/>
            <person name="Ngo R."/>
            <person name="Nguyen L."/>
            <person name="Nguyen N."/>
            <person name="Okwuonu G."/>
            <person name="Ongeri F."/>
            <person name="Pham C."/>
            <person name="Simmons D."/>
            <person name="Wilczek-Boney K."/>
            <person name="Hale W."/>
            <person name="Jakkamsetti A."/>
            <person name="Pham P."/>
            <person name="Ruth R."/>
            <person name="San Lucas F."/>
            <person name="Warren J."/>
            <person name="Zhang J."/>
            <person name="Zhao Z."/>
            <person name="Zhou C."/>
            <person name="Zhu D."/>
            <person name="Lee S."/>
            <person name="Bess C."/>
            <person name="Blankenburg K."/>
            <person name="Forbes L."/>
            <person name="Fu Q."/>
            <person name="Gubbala S."/>
            <person name="Hirani K."/>
            <person name="Jayaseelan J.C."/>
            <person name="Lara F."/>
            <person name="Munidasa M."/>
            <person name="Palculict T."/>
            <person name="Patil S."/>
            <person name="Pu L.-L."/>
            <person name="Saada N."/>
            <person name="Tang L."/>
            <person name="Weissenberger G."/>
            <person name="Zhu Y."/>
            <person name="Hemphill L."/>
            <person name="Shang Y."/>
            <person name="Youmans B."/>
            <person name="Ayvaz T."/>
            <person name="Ross M."/>
            <person name="Santibanez J."/>
            <person name="Aqrawi P."/>
            <person name="Gross S."/>
            <person name="Joshi V."/>
            <person name="Fowler G."/>
            <person name="Nazareth L."/>
            <person name="Reid J."/>
            <person name="Worley K."/>
            <person name="Petrosino J."/>
            <person name="Highlander S."/>
            <person name="Gibbs R."/>
        </authorList>
    </citation>
    <scope>NUCLEOTIDE SEQUENCE [LARGE SCALE GENOMIC DNA]</scope>
    <source>
        <strain evidence="1 2">F0287</strain>
    </source>
</reference>
<accession>E4MQ28</accession>
<evidence type="ECO:0000313" key="2">
    <source>
        <dbReference type="Proteomes" id="UP000005391"/>
    </source>
</evidence>
<evidence type="ECO:0000313" key="1">
    <source>
        <dbReference type="EMBL" id="EFS98157.1"/>
    </source>
</evidence>
<dbReference type="Proteomes" id="UP000005391">
    <property type="component" value="Unassembled WGS sequence"/>
</dbReference>
<sequence>MRAIKRKKNKGVYYFTLYVAKAQENVQAYNQAIKTLRISKSRIDKDLYTE</sequence>
<dbReference type="AlphaFoldDB" id="E4MQ28"/>
<dbReference type="EMBL" id="AEOH01000012">
    <property type="protein sequence ID" value="EFS98157.1"/>
    <property type="molecule type" value="Genomic_DNA"/>
</dbReference>
<organism evidence="1 2">
    <name type="scientific">Capnocytophaga ochracea F0287</name>
    <dbReference type="NCBI Taxonomy" id="873517"/>
    <lineage>
        <taxon>Bacteria</taxon>
        <taxon>Pseudomonadati</taxon>
        <taxon>Bacteroidota</taxon>
        <taxon>Flavobacteriia</taxon>
        <taxon>Flavobacteriales</taxon>
        <taxon>Flavobacteriaceae</taxon>
        <taxon>Capnocytophaga</taxon>
    </lineage>
</organism>
<dbReference type="HOGENOM" id="CLU_3115874_0_0_10"/>
<gene>
    <name evidence="1" type="ORF">HMPREF1977_0488</name>
</gene>
<comment type="caution">
    <text evidence="1">The sequence shown here is derived from an EMBL/GenBank/DDBJ whole genome shotgun (WGS) entry which is preliminary data.</text>
</comment>